<comment type="caution">
    <text evidence="2">The sequence shown here is derived from an EMBL/GenBank/DDBJ whole genome shotgun (WGS) entry which is preliminary data.</text>
</comment>
<feature type="compositionally biased region" description="Basic residues" evidence="1">
    <location>
        <begin position="42"/>
        <end position="51"/>
    </location>
</feature>
<accession>A0A645E0D1</accession>
<sequence length="81" mass="8724">MHGKEPDYAEKAKDFGGWQLHDGFDCVHTQGAVCGRDGHRDRFSHRTRGKGFKSGGPMRPAGRGGHHGGTGGRRRLRAGAA</sequence>
<evidence type="ECO:0000256" key="1">
    <source>
        <dbReference type="SAM" id="MobiDB-lite"/>
    </source>
</evidence>
<dbReference type="EMBL" id="VSSQ01041639">
    <property type="protein sequence ID" value="MPM95107.1"/>
    <property type="molecule type" value="Genomic_DNA"/>
</dbReference>
<feature type="region of interest" description="Disordered" evidence="1">
    <location>
        <begin position="35"/>
        <end position="81"/>
    </location>
</feature>
<feature type="compositionally biased region" description="Basic residues" evidence="1">
    <location>
        <begin position="72"/>
        <end position="81"/>
    </location>
</feature>
<gene>
    <name evidence="2" type="ORF">SDC9_142258</name>
</gene>
<proteinExistence type="predicted"/>
<protein>
    <submittedName>
        <fullName evidence="2">Uncharacterized protein</fullName>
    </submittedName>
</protein>
<reference evidence="2" key="1">
    <citation type="submission" date="2019-08" db="EMBL/GenBank/DDBJ databases">
        <authorList>
            <person name="Kucharzyk K."/>
            <person name="Murdoch R.W."/>
            <person name="Higgins S."/>
            <person name="Loffler F."/>
        </authorList>
    </citation>
    <scope>NUCLEOTIDE SEQUENCE</scope>
</reference>
<organism evidence="2">
    <name type="scientific">bioreactor metagenome</name>
    <dbReference type="NCBI Taxonomy" id="1076179"/>
    <lineage>
        <taxon>unclassified sequences</taxon>
        <taxon>metagenomes</taxon>
        <taxon>ecological metagenomes</taxon>
    </lineage>
</organism>
<evidence type="ECO:0000313" key="2">
    <source>
        <dbReference type="EMBL" id="MPM95107.1"/>
    </source>
</evidence>
<name>A0A645E0D1_9ZZZZ</name>
<dbReference type="AlphaFoldDB" id="A0A645E0D1"/>